<dbReference type="KEGG" id="mehf:MmiHf6_11100"/>
<dbReference type="EMBL" id="CP131059">
    <property type="protein sequence ID" value="WNY23794.1"/>
    <property type="molecule type" value="Genomic_DNA"/>
</dbReference>
<feature type="transmembrane region" description="Helical" evidence="1">
    <location>
        <begin position="48"/>
        <end position="70"/>
    </location>
</feature>
<evidence type="ECO:0000313" key="3">
    <source>
        <dbReference type="Proteomes" id="UP001302978"/>
    </source>
</evidence>
<keyword evidence="3" id="KW-1185">Reference proteome</keyword>
<keyword evidence="1" id="KW-0472">Membrane</keyword>
<sequence length="358" mass="40442">MFDKLIKNKNNVKNFKRHKKLKQFKKFGKTESFIKTNTKEMIQDESGVSVIFGTLLLLAIFTLFLSAFLLTAIPAKIMQDESADNVLLLSDILKFSENTASSGSYSFHSKNSTIYAVETGGIMFAVFPVLTVPPETESFLKSNSVFNPPDFFDSDNDFNSDDDSDDDFDDNSDDDFDDNSDDDFAFYRLSSGSLIFSSRYSQIPDNIYSSDGSSVLLIQEDGFSFVKPPSIFVRKYDGKFLISMSGDIIRSSSSPVFGDLTILNYKVVQKAEVYDFATTICIYFVPPVSNSFSNLNEAIELQTENAFKKWILEFESDLNRNFPELKTESDIDNLMIMISSDSGFEIDITVREIEYIIS</sequence>
<accession>A0AA96ZSS7</accession>
<keyword evidence="1" id="KW-0812">Transmembrane</keyword>
<keyword evidence="1" id="KW-1133">Transmembrane helix</keyword>
<organism evidence="2 3">
    <name type="scientific">Methanimicrococcus hongohii</name>
    <dbReference type="NCBI Taxonomy" id="3028295"/>
    <lineage>
        <taxon>Archaea</taxon>
        <taxon>Methanobacteriati</taxon>
        <taxon>Methanobacteriota</taxon>
        <taxon>Stenosarchaea group</taxon>
        <taxon>Methanomicrobia</taxon>
        <taxon>Methanosarcinales</taxon>
        <taxon>Methanosarcinaceae</taxon>
        <taxon>Methanimicrococcus</taxon>
    </lineage>
</organism>
<dbReference type="Proteomes" id="UP001302978">
    <property type="component" value="Chromosome"/>
</dbReference>
<protein>
    <submittedName>
        <fullName evidence="2">Uncharacterized protein</fullName>
    </submittedName>
</protein>
<dbReference type="AlphaFoldDB" id="A0AA96ZSS7"/>
<evidence type="ECO:0000256" key="1">
    <source>
        <dbReference type="SAM" id="Phobius"/>
    </source>
</evidence>
<reference evidence="2 3" key="1">
    <citation type="submission" date="2023-07" db="EMBL/GenBank/DDBJ databases">
        <title>Closed genoem sequence of Methanomicrococcus sp. Hf6.</title>
        <authorList>
            <person name="Poehlein A."/>
            <person name="Protasov E."/>
            <person name="Platt K."/>
            <person name="Reeh H."/>
            <person name="Daniel R."/>
            <person name="Brune A."/>
        </authorList>
    </citation>
    <scope>NUCLEOTIDE SEQUENCE [LARGE SCALE GENOMIC DNA]</scope>
    <source>
        <strain evidence="2 3">Hf6</strain>
    </source>
</reference>
<proteinExistence type="predicted"/>
<name>A0AA96ZSS7_9EURY</name>
<gene>
    <name evidence="2" type="ORF">MmiHf6_11100</name>
</gene>
<evidence type="ECO:0000313" key="2">
    <source>
        <dbReference type="EMBL" id="WNY23794.1"/>
    </source>
</evidence>